<name>A0A415SK36_9BACE</name>
<dbReference type="EMBL" id="VVYF01000021">
    <property type="protein sequence ID" value="KAA5488153.1"/>
    <property type="molecule type" value="Genomic_DNA"/>
</dbReference>
<evidence type="ECO:0000313" key="4">
    <source>
        <dbReference type="Proteomes" id="UP000475905"/>
    </source>
</evidence>
<dbReference type="EMBL" id="CP103166">
    <property type="protein sequence ID" value="UVQ96248.1"/>
    <property type="molecule type" value="Genomic_DNA"/>
</dbReference>
<protein>
    <submittedName>
        <fullName evidence="1">Uncharacterized protein</fullName>
    </submittedName>
</protein>
<dbReference type="AlphaFoldDB" id="A0A415SK36"/>
<dbReference type="EMBL" id="VVYP01000013">
    <property type="protein sequence ID" value="KAA5463041.1"/>
    <property type="molecule type" value="Genomic_DNA"/>
</dbReference>
<dbReference type="Proteomes" id="UP000475905">
    <property type="component" value="Unassembled WGS sequence"/>
</dbReference>
<organism evidence="1 4">
    <name type="scientific">Bacteroides caccae</name>
    <dbReference type="NCBI Taxonomy" id="47678"/>
    <lineage>
        <taxon>Bacteria</taxon>
        <taxon>Pseudomonadati</taxon>
        <taxon>Bacteroidota</taxon>
        <taxon>Bacteroidia</taxon>
        <taxon>Bacteroidales</taxon>
        <taxon>Bacteroidaceae</taxon>
        <taxon>Bacteroides</taxon>
    </lineage>
</organism>
<proteinExistence type="predicted"/>
<evidence type="ECO:0000313" key="5">
    <source>
        <dbReference type="Proteomes" id="UP000491168"/>
    </source>
</evidence>
<gene>
    <name evidence="2" type="ORF">F2Y35_18305</name>
    <name evidence="1" type="ORF">F2Y36_11450</name>
    <name evidence="3" type="ORF">NXW23_18335</name>
</gene>
<accession>A0A415SK36</accession>
<evidence type="ECO:0000313" key="2">
    <source>
        <dbReference type="EMBL" id="KAA5488153.1"/>
    </source>
</evidence>
<evidence type="ECO:0000313" key="1">
    <source>
        <dbReference type="EMBL" id="KAA5463041.1"/>
    </source>
</evidence>
<dbReference type="RefSeq" id="WP_122350958.1">
    <property type="nucleotide sequence ID" value="NZ_CAXSJX010000002.1"/>
</dbReference>
<reference evidence="3" key="2">
    <citation type="submission" date="2022-08" db="EMBL/GenBank/DDBJ databases">
        <title>Genome Sequencing of Bacteroides fragilis Group Isolates with Nanopore Technology.</title>
        <authorList>
            <person name="Tisza M.J."/>
            <person name="Smith D."/>
            <person name="Dekker J.P."/>
        </authorList>
    </citation>
    <scope>NUCLEOTIDE SEQUENCE</scope>
    <source>
        <strain evidence="3">BFG-474</strain>
    </source>
</reference>
<sequence length="77" mass="8908">MSEKQGIFLLGLKKSKKREGVTYCIGVFRLGTTNMEFILGETDNDREYRQGEEVSYIYNANYTNSLQSALNWLDCQK</sequence>
<dbReference type="Proteomes" id="UP000491168">
    <property type="component" value="Unassembled WGS sequence"/>
</dbReference>
<reference evidence="4 5" key="1">
    <citation type="journal article" date="2019" name="Nat. Med.">
        <title>A library of human gut bacterial isolates paired with longitudinal multiomics data enables mechanistic microbiome research.</title>
        <authorList>
            <person name="Poyet M."/>
            <person name="Groussin M."/>
            <person name="Gibbons S.M."/>
            <person name="Avila-Pacheco J."/>
            <person name="Jiang X."/>
            <person name="Kearney S.M."/>
            <person name="Perrotta A.R."/>
            <person name="Berdy B."/>
            <person name="Zhao S."/>
            <person name="Lieberman T.D."/>
            <person name="Swanson P.K."/>
            <person name="Smith M."/>
            <person name="Roesemann S."/>
            <person name="Alexander J.E."/>
            <person name="Rich S.A."/>
            <person name="Livny J."/>
            <person name="Vlamakis H."/>
            <person name="Clish C."/>
            <person name="Bullock K."/>
            <person name="Deik A."/>
            <person name="Scott J."/>
            <person name="Pierce K.A."/>
            <person name="Xavier R.J."/>
            <person name="Alm E.J."/>
        </authorList>
    </citation>
    <scope>NUCLEOTIDE SEQUENCE [LARGE SCALE GENOMIC DNA]</scope>
    <source>
        <strain evidence="2 5">BIOML-A21</strain>
        <strain evidence="1 4">BIOML-A31</strain>
    </source>
</reference>
<evidence type="ECO:0000313" key="3">
    <source>
        <dbReference type="EMBL" id="UVQ96248.1"/>
    </source>
</evidence>
<dbReference type="Proteomes" id="UP001060260">
    <property type="component" value="Chromosome"/>
</dbReference>